<evidence type="ECO:0000313" key="1">
    <source>
        <dbReference type="EMBL" id="MDQ0505939.1"/>
    </source>
</evidence>
<evidence type="ECO:0008006" key="3">
    <source>
        <dbReference type="Google" id="ProtNLM"/>
    </source>
</evidence>
<keyword evidence="2" id="KW-1185">Reference proteome</keyword>
<protein>
    <recommendedName>
        <fullName evidence="3">Glycosyltransferase</fullName>
    </recommendedName>
</protein>
<sequence length="313" mass="34270">MKGPQLRALRLRRAKSVEPLVFAGRLAQVPGLPWLNHARYAVLDRLYRSRVAAGQDAVVRALRELGADTLALTIAYNVPEAVALLADSMARFLPDTPLLVCDNSTEPEARAAHAIIAAEKGLPYLPLPPAPFVRVRSARSHAAAANWVFHNIIRPVAPKTFALLDHDLVALKPMDLAATVAQQPCYGVKRWSSRVKAWYLWPGFSVFDGSLAALALDFGPDRLLGTDTGGRNWYALYRDLDPKALKWPKMRTVSVPEIDGGWSEPKMLLDGWLHVGGASYRGGVSALDAVRRAFDADPEGLFSRLVDVEPPKG</sequence>
<accession>A0ABU0LFM1</accession>
<dbReference type="EMBL" id="JAUSVY010000005">
    <property type="protein sequence ID" value="MDQ0505939.1"/>
    <property type="molecule type" value="Genomic_DNA"/>
</dbReference>
<dbReference type="Proteomes" id="UP001241747">
    <property type="component" value="Unassembled WGS sequence"/>
</dbReference>
<reference evidence="1 2" key="1">
    <citation type="submission" date="2023-07" db="EMBL/GenBank/DDBJ databases">
        <title>Genomic Encyclopedia of Type Strains, Phase IV (KMG-IV): sequencing the most valuable type-strain genomes for metagenomic binning, comparative biology and taxonomic classification.</title>
        <authorList>
            <person name="Goeker M."/>
        </authorList>
    </citation>
    <scope>NUCLEOTIDE SEQUENCE [LARGE SCALE GENOMIC DNA]</scope>
    <source>
        <strain evidence="1 2">DSM 3770</strain>
    </source>
</reference>
<organism evidence="1 2">
    <name type="scientific">Xanthobacter agilis</name>
    <dbReference type="NCBI Taxonomy" id="47492"/>
    <lineage>
        <taxon>Bacteria</taxon>
        <taxon>Pseudomonadati</taxon>
        <taxon>Pseudomonadota</taxon>
        <taxon>Alphaproteobacteria</taxon>
        <taxon>Hyphomicrobiales</taxon>
        <taxon>Xanthobacteraceae</taxon>
        <taxon>Xanthobacter</taxon>
    </lineage>
</organism>
<name>A0ABU0LFM1_XANAG</name>
<dbReference type="RefSeq" id="WP_237347624.1">
    <property type="nucleotide sequence ID" value="NZ_JABWGX010000043.1"/>
</dbReference>
<proteinExistence type="predicted"/>
<gene>
    <name evidence="1" type="ORF">QOZ94_002739</name>
</gene>
<evidence type="ECO:0000313" key="2">
    <source>
        <dbReference type="Proteomes" id="UP001241747"/>
    </source>
</evidence>
<comment type="caution">
    <text evidence="1">The sequence shown here is derived from an EMBL/GenBank/DDBJ whole genome shotgun (WGS) entry which is preliminary data.</text>
</comment>